<dbReference type="SMART" id="SM00271">
    <property type="entry name" value="DnaJ"/>
    <property type="match status" value="1"/>
</dbReference>
<feature type="repeat" description="TPR" evidence="3">
    <location>
        <begin position="432"/>
        <end position="465"/>
    </location>
</feature>
<keyword evidence="2 3" id="KW-0802">TPR repeat</keyword>
<evidence type="ECO:0000256" key="1">
    <source>
        <dbReference type="ARBA" id="ARBA00022737"/>
    </source>
</evidence>
<feature type="compositionally biased region" description="Polar residues" evidence="4">
    <location>
        <begin position="11"/>
        <end position="29"/>
    </location>
</feature>
<feature type="repeat" description="TPR" evidence="3">
    <location>
        <begin position="240"/>
        <end position="273"/>
    </location>
</feature>
<dbReference type="Pfam" id="PF14559">
    <property type="entry name" value="TPR_19"/>
    <property type="match status" value="1"/>
</dbReference>
<dbReference type="InterPro" id="IPR019734">
    <property type="entry name" value="TPR_rpt"/>
</dbReference>
<proteinExistence type="predicted"/>
<feature type="region of interest" description="Disordered" evidence="4">
    <location>
        <begin position="1"/>
        <end position="84"/>
    </location>
</feature>
<dbReference type="PROSITE" id="PS50076">
    <property type="entry name" value="DNAJ_2"/>
    <property type="match status" value="1"/>
</dbReference>
<dbReference type="InterPro" id="IPR036869">
    <property type="entry name" value="J_dom_sf"/>
</dbReference>
<name>A0AAN8EWM7_9EURO</name>
<organism evidence="6 7">
    <name type="scientific">Knufia fluminis</name>
    <dbReference type="NCBI Taxonomy" id="191047"/>
    <lineage>
        <taxon>Eukaryota</taxon>
        <taxon>Fungi</taxon>
        <taxon>Dikarya</taxon>
        <taxon>Ascomycota</taxon>
        <taxon>Pezizomycotina</taxon>
        <taxon>Eurotiomycetes</taxon>
        <taxon>Chaetothyriomycetidae</taxon>
        <taxon>Chaetothyriales</taxon>
        <taxon>Trichomeriaceae</taxon>
        <taxon>Knufia</taxon>
    </lineage>
</organism>
<dbReference type="PANTHER" id="PTHR45188">
    <property type="entry name" value="DNAJ PROTEIN P58IPK HOMOLOG"/>
    <property type="match status" value="1"/>
</dbReference>
<comment type="caution">
    <text evidence="6">The sequence shown here is derived from an EMBL/GenBank/DDBJ whole genome shotgun (WGS) entry which is preliminary data.</text>
</comment>
<dbReference type="Pfam" id="PF13181">
    <property type="entry name" value="TPR_8"/>
    <property type="match status" value="1"/>
</dbReference>
<evidence type="ECO:0000256" key="4">
    <source>
        <dbReference type="SAM" id="MobiDB-lite"/>
    </source>
</evidence>
<dbReference type="Gene3D" id="1.10.287.110">
    <property type="entry name" value="DnaJ domain"/>
    <property type="match status" value="1"/>
</dbReference>
<dbReference type="SUPFAM" id="SSF48452">
    <property type="entry name" value="TPR-like"/>
    <property type="match status" value="1"/>
</dbReference>
<evidence type="ECO:0000256" key="3">
    <source>
        <dbReference type="PROSITE-ProRule" id="PRU00339"/>
    </source>
</evidence>
<evidence type="ECO:0000313" key="6">
    <source>
        <dbReference type="EMBL" id="KAK5955306.1"/>
    </source>
</evidence>
<evidence type="ECO:0000256" key="2">
    <source>
        <dbReference type="ARBA" id="ARBA00022803"/>
    </source>
</evidence>
<dbReference type="CDD" id="cd06257">
    <property type="entry name" value="DnaJ"/>
    <property type="match status" value="1"/>
</dbReference>
<accession>A0AAN8EWM7</accession>
<dbReference type="PANTHER" id="PTHR45188:SF2">
    <property type="entry name" value="DNAJ HOMOLOG SUBFAMILY C MEMBER 7"/>
    <property type="match status" value="1"/>
</dbReference>
<feature type="compositionally biased region" description="Basic and acidic residues" evidence="4">
    <location>
        <begin position="68"/>
        <end position="77"/>
    </location>
</feature>
<dbReference type="Proteomes" id="UP001316803">
    <property type="component" value="Unassembled WGS sequence"/>
</dbReference>
<dbReference type="SUPFAM" id="SSF46565">
    <property type="entry name" value="Chaperone J-domain"/>
    <property type="match status" value="1"/>
</dbReference>
<dbReference type="Pfam" id="PF00515">
    <property type="entry name" value="TPR_1"/>
    <property type="match status" value="1"/>
</dbReference>
<evidence type="ECO:0000313" key="7">
    <source>
        <dbReference type="Proteomes" id="UP001316803"/>
    </source>
</evidence>
<gene>
    <name evidence="6" type="ORF">OHC33_003988</name>
</gene>
<dbReference type="InterPro" id="IPR011990">
    <property type="entry name" value="TPR-like_helical_dom_sf"/>
</dbReference>
<feature type="compositionally biased region" description="Polar residues" evidence="4">
    <location>
        <begin position="179"/>
        <end position="194"/>
    </location>
</feature>
<feature type="domain" description="J" evidence="5">
    <location>
        <begin position="604"/>
        <end position="669"/>
    </location>
</feature>
<keyword evidence="1" id="KW-0677">Repeat</keyword>
<reference evidence="6 7" key="1">
    <citation type="submission" date="2022-12" db="EMBL/GenBank/DDBJ databases">
        <title>Genomic features and morphological characterization of a novel Knufia sp. strain isolated from spacecraft assembly facility.</title>
        <authorList>
            <person name="Teixeira M."/>
            <person name="Chander A.M."/>
            <person name="Stajich J.E."/>
            <person name="Venkateswaran K."/>
        </authorList>
    </citation>
    <scope>NUCLEOTIDE SEQUENCE [LARGE SCALE GENOMIC DNA]</scope>
    <source>
        <strain evidence="6 7">FJI-L2-BK-P2</strain>
    </source>
</reference>
<dbReference type="InterPro" id="IPR001623">
    <property type="entry name" value="DnaJ_domain"/>
</dbReference>
<dbReference type="AlphaFoldDB" id="A0AAN8EWM7"/>
<keyword evidence="7" id="KW-1185">Reference proteome</keyword>
<dbReference type="Pfam" id="PF00226">
    <property type="entry name" value="DnaJ"/>
    <property type="match status" value="1"/>
</dbReference>
<feature type="repeat" description="TPR" evidence="3">
    <location>
        <begin position="516"/>
        <end position="549"/>
    </location>
</feature>
<sequence length="746" mass="81792">MVRPTDAPAPSGSSQRKGPAKSSRNFSANDRNHRPSYADPDNYFSPARKPQRSTAYATPLLFDDEEEALRRAGERTQNRNSVPLTEENLQNLQAACEANLHFNHSEEATDPRFDDPKFLAFMRKTKSKSPEKKNWAKRKSKNQEEHPLNLPPEQLKRLSARMARDEKRSSTQMDVDMSDNASSEAQADSGSTSQPPTPGDNTPGAFPSSEAQTNGDHTREDTMSPPPPPHRVNTQPKMDPEAAKAAGNKFFKAKDYGRAVVEYSKAIEAEPSNSTYLSNRAAAYMSDNKFQAALGDCLQANRLDPGNDKILHRLARIYTSLGRPDDALSLYSRIPNVSATDTGAARKAKQSIEMAEKQINAPDGDGRMALWSIDQAKQTLGYGTPMPRLWQVLRAKANLKLGSSNALGEVQSIAQSLMRDNPMDAEAMTLAGRAFYLKDEKGVGKSDYQRAEECFRKALSFDPDMADARDCLRTMKKLERSKNEANDLYKRGKWQEAVNAYGESLTIDPSNKITNAKILGNRALARSKIEQYDEAKEDCDAALKLDPTYIKARKTRAKITGEQGDWEQAVKDLKSLAEDNAGDADIQKELRNAELELKKSKRKDWYKILGVAKDATDKDIERAYKKKAAVLHPDKTQGDKDKEDMFKDCLEAKETLLDPQKRQMFDSGADLMEPGMGGMGGSPFGGGFGGGMGGGVQIDPEMLFNMMGGGMGGMGGGGQRGGFPGGFSFSSGGPGMGGQRGGFPFG</sequence>
<dbReference type="PRINTS" id="PR00625">
    <property type="entry name" value="JDOMAIN"/>
</dbReference>
<dbReference type="Gene3D" id="1.25.40.10">
    <property type="entry name" value="Tetratricopeptide repeat domain"/>
    <property type="match status" value="1"/>
</dbReference>
<dbReference type="EMBL" id="JAKLMC020000007">
    <property type="protein sequence ID" value="KAK5955306.1"/>
    <property type="molecule type" value="Genomic_DNA"/>
</dbReference>
<feature type="region of interest" description="Disordered" evidence="4">
    <location>
        <begin position="123"/>
        <end position="241"/>
    </location>
</feature>
<protein>
    <recommendedName>
        <fullName evidence="5">J domain-containing protein</fullName>
    </recommendedName>
</protein>
<evidence type="ECO:0000259" key="5">
    <source>
        <dbReference type="PROSITE" id="PS50076"/>
    </source>
</evidence>
<dbReference type="PROSITE" id="PS50005">
    <property type="entry name" value="TPR"/>
    <property type="match status" value="3"/>
</dbReference>
<dbReference type="SMART" id="SM00028">
    <property type="entry name" value="TPR"/>
    <property type="match status" value="7"/>
</dbReference>